<dbReference type="SUPFAM" id="SSF54427">
    <property type="entry name" value="NTF2-like"/>
    <property type="match status" value="1"/>
</dbReference>
<name>A0ABV8Q2Z4_9MICO</name>
<gene>
    <name evidence="2" type="ORF">ACFOYW_00225</name>
</gene>
<dbReference type="Pfam" id="PF12680">
    <property type="entry name" value="SnoaL_2"/>
    <property type="match status" value="1"/>
</dbReference>
<sequence length="120" mass="13620">MRKAQLPDVLTEHIRATNAFDTDAILATFTGDAYVQDIAREFVGHAAIRAFIEKEIVGDHVTYDPVEVLEHHGEWIVRVKTDGDYDKSDLPDPLILTHYFRLDGEKIASVITIRVRPADY</sequence>
<reference evidence="3" key="1">
    <citation type="journal article" date="2019" name="Int. J. Syst. Evol. Microbiol.">
        <title>The Global Catalogue of Microorganisms (GCM) 10K type strain sequencing project: providing services to taxonomists for standard genome sequencing and annotation.</title>
        <authorList>
            <consortium name="The Broad Institute Genomics Platform"/>
            <consortium name="The Broad Institute Genome Sequencing Center for Infectious Disease"/>
            <person name="Wu L."/>
            <person name="Ma J."/>
        </authorList>
    </citation>
    <scope>NUCLEOTIDE SEQUENCE [LARGE SCALE GENOMIC DNA]</scope>
    <source>
        <strain evidence="3">CGMCC 1.10363</strain>
    </source>
</reference>
<keyword evidence="3" id="KW-1185">Reference proteome</keyword>
<dbReference type="EMBL" id="JBHSCN010000001">
    <property type="protein sequence ID" value="MFC4241782.1"/>
    <property type="molecule type" value="Genomic_DNA"/>
</dbReference>
<protein>
    <submittedName>
        <fullName evidence="2">Nuclear transport factor 2 family protein</fullName>
    </submittedName>
</protein>
<proteinExistence type="predicted"/>
<evidence type="ECO:0000313" key="3">
    <source>
        <dbReference type="Proteomes" id="UP001595900"/>
    </source>
</evidence>
<evidence type="ECO:0000313" key="2">
    <source>
        <dbReference type="EMBL" id="MFC4241782.1"/>
    </source>
</evidence>
<feature type="domain" description="SnoaL-like" evidence="1">
    <location>
        <begin position="11"/>
        <end position="109"/>
    </location>
</feature>
<organism evidence="2 3">
    <name type="scientific">Gryllotalpicola reticulitermitis</name>
    <dbReference type="NCBI Taxonomy" id="1184153"/>
    <lineage>
        <taxon>Bacteria</taxon>
        <taxon>Bacillati</taxon>
        <taxon>Actinomycetota</taxon>
        <taxon>Actinomycetes</taxon>
        <taxon>Micrococcales</taxon>
        <taxon>Microbacteriaceae</taxon>
        <taxon>Gryllotalpicola</taxon>
    </lineage>
</organism>
<dbReference type="RefSeq" id="WP_390226528.1">
    <property type="nucleotide sequence ID" value="NZ_JBHSCN010000001.1"/>
</dbReference>
<dbReference type="Gene3D" id="3.10.450.50">
    <property type="match status" value="1"/>
</dbReference>
<dbReference type="InterPro" id="IPR037401">
    <property type="entry name" value="SnoaL-like"/>
</dbReference>
<evidence type="ECO:0000259" key="1">
    <source>
        <dbReference type="Pfam" id="PF12680"/>
    </source>
</evidence>
<dbReference type="InterPro" id="IPR032710">
    <property type="entry name" value="NTF2-like_dom_sf"/>
</dbReference>
<dbReference type="Proteomes" id="UP001595900">
    <property type="component" value="Unassembled WGS sequence"/>
</dbReference>
<accession>A0ABV8Q2Z4</accession>
<comment type="caution">
    <text evidence="2">The sequence shown here is derived from an EMBL/GenBank/DDBJ whole genome shotgun (WGS) entry which is preliminary data.</text>
</comment>